<evidence type="ECO:0000313" key="1">
    <source>
        <dbReference type="EnsemblMetazoa" id="GPAI030874-PA"/>
    </source>
</evidence>
<proteinExistence type="predicted"/>
<reference evidence="2" key="1">
    <citation type="submission" date="2014-03" db="EMBL/GenBank/DDBJ databases">
        <authorList>
            <person name="Aksoy S."/>
            <person name="Warren W."/>
            <person name="Wilson R.K."/>
        </authorList>
    </citation>
    <scope>NUCLEOTIDE SEQUENCE [LARGE SCALE GENOMIC DNA]</scope>
    <source>
        <strain evidence="2">IAEA</strain>
    </source>
</reference>
<dbReference type="EnsemblMetazoa" id="GPAI030874-RA">
    <property type="protein sequence ID" value="GPAI030874-PA"/>
    <property type="gene ID" value="GPAI030874"/>
</dbReference>
<dbReference type="Proteomes" id="UP000092445">
    <property type="component" value="Unassembled WGS sequence"/>
</dbReference>
<dbReference type="VEuPathDB" id="VectorBase:GPAI030874"/>
<evidence type="ECO:0000313" key="2">
    <source>
        <dbReference type="Proteomes" id="UP000092445"/>
    </source>
</evidence>
<name>A0A1B0A0Q6_GLOPL</name>
<sequence>MNFLENRRRAVANDYNQQQVFYYALGSFSRWCLEILGTRNKQKKLMIFAISPSRAVSVPSCFCIIVIFSANVTQLLNAITYGSCLEAISRVQQRRRTLTSGKNMCNNNTLGHGCNIHVNLYGNRKKVLVYKTSFMGGCPENGLV</sequence>
<protein>
    <submittedName>
        <fullName evidence="1">Uncharacterized protein</fullName>
    </submittedName>
</protein>
<dbReference type="AlphaFoldDB" id="A0A1B0A0Q6"/>
<accession>A0A1B0A0Q6</accession>
<organism evidence="1 2">
    <name type="scientific">Glossina pallidipes</name>
    <name type="common">Tsetse fly</name>
    <dbReference type="NCBI Taxonomy" id="7398"/>
    <lineage>
        <taxon>Eukaryota</taxon>
        <taxon>Metazoa</taxon>
        <taxon>Ecdysozoa</taxon>
        <taxon>Arthropoda</taxon>
        <taxon>Hexapoda</taxon>
        <taxon>Insecta</taxon>
        <taxon>Pterygota</taxon>
        <taxon>Neoptera</taxon>
        <taxon>Endopterygota</taxon>
        <taxon>Diptera</taxon>
        <taxon>Brachycera</taxon>
        <taxon>Muscomorpha</taxon>
        <taxon>Hippoboscoidea</taxon>
        <taxon>Glossinidae</taxon>
        <taxon>Glossina</taxon>
    </lineage>
</organism>
<reference evidence="1" key="2">
    <citation type="submission" date="2020-05" db="UniProtKB">
        <authorList>
            <consortium name="EnsemblMetazoa"/>
        </authorList>
    </citation>
    <scope>IDENTIFICATION</scope>
    <source>
        <strain evidence="1">IAEA</strain>
    </source>
</reference>
<keyword evidence="2" id="KW-1185">Reference proteome</keyword>